<dbReference type="AlphaFoldDB" id="A0A0D0AWY1"/>
<proteinExistence type="predicted"/>
<protein>
    <submittedName>
        <fullName evidence="1">Uncharacterized protein</fullName>
    </submittedName>
</protein>
<dbReference type="Proteomes" id="UP000053593">
    <property type="component" value="Unassembled WGS sequence"/>
</dbReference>
<organism evidence="1 2">
    <name type="scientific">Collybiopsis luxurians FD-317 M1</name>
    <dbReference type="NCBI Taxonomy" id="944289"/>
    <lineage>
        <taxon>Eukaryota</taxon>
        <taxon>Fungi</taxon>
        <taxon>Dikarya</taxon>
        <taxon>Basidiomycota</taxon>
        <taxon>Agaricomycotina</taxon>
        <taxon>Agaricomycetes</taxon>
        <taxon>Agaricomycetidae</taxon>
        <taxon>Agaricales</taxon>
        <taxon>Marasmiineae</taxon>
        <taxon>Omphalotaceae</taxon>
        <taxon>Collybiopsis</taxon>
        <taxon>Collybiopsis luxurians</taxon>
    </lineage>
</organism>
<sequence>MPTETCELGRVRIFQILLSVSSLSVPPIAYASSQGHLLCVGHKQCHASFQSRPSQTDI</sequence>
<dbReference type="EMBL" id="KN834809">
    <property type="protein sequence ID" value="KIK55060.1"/>
    <property type="molecule type" value="Genomic_DNA"/>
</dbReference>
<evidence type="ECO:0000313" key="1">
    <source>
        <dbReference type="EMBL" id="KIK55060.1"/>
    </source>
</evidence>
<accession>A0A0D0AWY1</accession>
<evidence type="ECO:0000313" key="2">
    <source>
        <dbReference type="Proteomes" id="UP000053593"/>
    </source>
</evidence>
<dbReference type="HOGENOM" id="CLU_2979306_0_0_1"/>
<gene>
    <name evidence="1" type="ORF">GYMLUDRAFT_880425</name>
</gene>
<name>A0A0D0AWY1_9AGAR</name>
<reference evidence="1 2" key="1">
    <citation type="submission" date="2014-04" db="EMBL/GenBank/DDBJ databases">
        <title>Evolutionary Origins and Diversification of the Mycorrhizal Mutualists.</title>
        <authorList>
            <consortium name="DOE Joint Genome Institute"/>
            <consortium name="Mycorrhizal Genomics Consortium"/>
            <person name="Kohler A."/>
            <person name="Kuo A."/>
            <person name="Nagy L.G."/>
            <person name="Floudas D."/>
            <person name="Copeland A."/>
            <person name="Barry K.W."/>
            <person name="Cichocki N."/>
            <person name="Veneault-Fourrey C."/>
            <person name="LaButti K."/>
            <person name="Lindquist E.A."/>
            <person name="Lipzen A."/>
            <person name="Lundell T."/>
            <person name="Morin E."/>
            <person name="Murat C."/>
            <person name="Riley R."/>
            <person name="Ohm R."/>
            <person name="Sun H."/>
            <person name="Tunlid A."/>
            <person name="Henrissat B."/>
            <person name="Grigoriev I.V."/>
            <person name="Hibbett D.S."/>
            <person name="Martin F."/>
        </authorList>
    </citation>
    <scope>NUCLEOTIDE SEQUENCE [LARGE SCALE GENOMIC DNA]</scope>
    <source>
        <strain evidence="1 2">FD-317 M1</strain>
    </source>
</reference>
<keyword evidence="2" id="KW-1185">Reference proteome</keyword>